<dbReference type="Pfam" id="PF14292">
    <property type="entry name" value="SusE"/>
    <property type="match status" value="1"/>
</dbReference>
<feature type="domain" description="SusE outer membrane protein" evidence="1">
    <location>
        <begin position="27"/>
        <end position="131"/>
    </location>
</feature>
<dbReference type="eggNOG" id="ENOG503073G">
    <property type="taxonomic scope" value="Bacteria"/>
</dbReference>
<gene>
    <name evidence="3" type="ORF">B0A62_05530</name>
    <name evidence="2" type="ORF">IW20_10880</name>
</gene>
<name>A0A086AHU7_FLAHY</name>
<dbReference type="Proteomes" id="UP000028712">
    <property type="component" value="Unassembled WGS sequence"/>
</dbReference>
<dbReference type="EMBL" id="JPRM01000015">
    <property type="protein sequence ID" value="KFF16261.1"/>
    <property type="molecule type" value="Genomic_DNA"/>
</dbReference>
<dbReference type="PROSITE" id="PS51257">
    <property type="entry name" value="PROKAR_LIPOPROTEIN"/>
    <property type="match status" value="1"/>
</dbReference>
<sequence length="273" mass="29507">MKNIYKILIAFIGVLTVSCNGDDVENRPVIQPVTAPVLLSPQNDFNIVLTKDKEKEIATTVIWNDAKYDGTATVVNYTIEIAKAGTKFATPVAVTTTTARFKALTVAELNSALVNGGFVEKEENSVDIRIKATVGIGAEAQYSNFYTFKATPYHVPLASSHWLVGAATPGGWSWDGDAETEFPLVAGQTDIYQVTVVLKSGEAFREFLSNDFTSGGNWGASNSRNYPYYSGKGYTIDAELENAGDGDSNFKYTGPTGSRVLKIDNVAKTITLD</sequence>
<organism evidence="2 4">
    <name type="scientific">Flavobacterium hydatis</name>
    <name type="common">Cytophaga aquatilis</name>
    <dbReference type="NCBI Taxonomy" id="991"/>
    <lineage>
        <taxon>Bacteria</taxon>
        <taxon>Pseudomonadati</taxon>
        <taxon>Bacteroidota</taxon>
        <taxon>Flavobacteriia</taxon>
        <taxon>Flavobacteriales</taxon>
        <taxon>Flavobacteriaceae</taxon>
        <taxon>Flavobacterium</taxon>
    </lineage>
</organism>
<dbReference type="Proteomes" id="UP000198424">
    <property type="component" value="Unassembled WGS sequence"/>
</dbReference>
<evidence type="ECO:0000259" key="1">
    <source>
        <dbReference type="Pfam" id="PF14292"/>
    </source>
</evidence>
<reference evidence="2 4" key="1">
    <citation type="submission" date="2014-07" db="EMBL/GenBank/DDBJ databases">
        <title>Genome of Flavobacterium hydatis DSM 2063.</title>
        <authorList>
            <person name="Pipes S.E."/>
            <person name="Stropko S.J."/>
            <person name="Newman J.D."/>
        </authorList>
    </citation>
    <scope>NUCLEOTIDE SEQUENCE [LARGE SCALE GENOMIC DNA]</scope>
    <source>
        <strain evidence="2 4">DSM 2063</strain>
    </source>
</reference>
<protein>
    <recommendedName>
        <fullName evidence="1">SusE outer membrane protein domain-containing protein</fullName>
    </recommendedName>
</protein>
<proteinExistence type="predicted"/>
<reference evidence="3 5" key="2">
    <citation type="submission" date="2016-11" db="EMBL/GenBank/DDBJ databases">
        <title>Whole genomes of Flavobacteriaceae.</title>
        <authorList>
            <person name="Stine C."/>
            <person name="Li C."/>
            <person name="Tadesse D."/>
        </authorList>
    </citation>
    <scope>NUCLEOTIDE SEQUENCE [LARGE SCALE GENOMIC DNA]</scope>
    <source>
        <strain evidence="3 5">ATCC 29551</strain>
    </source>
</reference>
<accession>A0A086AHU7</accession>
<dbReference type="EMBL" id="MUGY01000004">
    <property type="protein sequence ID" value="OXA96718.1"/>
    <property type="molecule type" value="Genomic_DNA"/>
</dbReference>
<dbReference type="RefSeq" id="WP_051885697.1">
    <property type="nucleotide sequence ID" value="NZ_JBEWQG010000001.1"/>
</dbReference>
<evidence type="ECO:0000313" key="4">
    <source>
        <dbReference type="Proteomes" id="UP000028712"/>
    </source>
</evidence>
<evidence type="ECO:0000313" key="3">
    <source>
        <dbReference type="EMBL" id="OXA96718.1"/>
    </source>
</evidence>
<dbReference type="InterPro" id="IPR025970">
    <property type="entry name" value="SusE"/>
</dbReference>
<dbReference type="OrthoDB" id="975117at2"/>
<evidence type="ECO:0000313" key="5">
    <source>
        <dbReference type="Proteomes" id="UP000198424"/>
    </source>
</evidence>
<evidence type="ECO:0000313" key="2">
    <source>
        <dbReference type="EMBL" id="KFF16261.1"/>
    </source>
</evidence>
<comment type="caution">
    <text evidence="2">The sequence shown here is derived from an EMBL/GenBank/DDBJ whole genome shotgun (WGS) entry which is preliminary data.</text>
</comment>
<keyword evidence="5" id="KW-1185">Reference proteome</keyword>
<dbReference type="AlphaFoldDB" id="A0A086AHU7"/>
<dbReference type="STRING" id="991.IW20_10880"/>